<dbReference type="NCBIfam" id="TIGR02833">
    <property type="entry name" value="spore_III_AB"/>
    <property type="match status" value="1"/>
</dbReference>
<comment type="caution">
    <text evidence="1">The sequence shown here is derived from an EMBL/GenBank/DDBJ whole genome shotgun (WGS) entry which is preliminary data.</text>
</comment>
<dbReference type="InterPro" id="IPR014198">
    <property type="entry name" value="Spore_III_AB"/>
</dbReference>
<evidence type="ECO:0000313" key="2">
    <source>
        <dbReference type="Proteomes" id="UP001057291"/>
    </source>
</evidence>
<accession>A0AAV4LA53</accession>
<dbReference type="PIRSF" id="PIRSF021435">
    <property type="entry name" value="SpoIIIAB"/>
    <property type="match status" value="1"/>
</dbReference>
<sequence>MIKAVGAILVILAATGMGLRQAHRYHERPRELHQLITALRMLETEILYGATPLPQAFRRIADRFTGEMRLMFLALSRHITEGDGRPVSEVFRDVLHEWMPRLHLRKQDIEILIQFGETLGISDREDQIKHIALACSSLSAEEEEARDESMRLGRMWRYMGALLGIAVVILLY</sequence>
<reference evidence="1" key="1">
    <citation type="journal article" date="2023" name="Int. J. Syst. Evol. Microbiol.">
        <title>Collibacillus ludicampi gen. nov., sp. nov., a new soil bacterium of the family Alicyclobacillaceae.</title>
        <authorList>
            <person name="Jojima T."/>
            <person name="Ioku Y."/>
            <person name="Fukuta Y."/>
            <person name="Shirasaka N."/>
            <person name="Matsumura Y."/>
            <person name="Mori M."/>
        </authorList>
    </citation>
    <scope>NUCLEOTIDE SEQUENCE</scope>
    <source>
        <strain evidence="1">TP075</strain>
    </source>
</reference>
<evidence type="ECO:0000313" key="1">
    <source>
        <dbReference type="EMBL" id="GIM44563.1"/>
    </source>
</evidence>
<dbReference type="RefSeq" id="WP_282197836.1">
    <property type="nucleotide sequence ID" value="NZ_BOQE01000001.1"/>
</dbReference>
<organism evidence="1 2">
    <name type="scientific">Collibacillus ludicampi</name>
    <dbReference type="NCBI Taxonomy" id="2771369"/>
    <lineage>
        <taxon>Bacteria</taxon>
        <taxon>Bacillati</taxon>
        <taxon>Bacillota</taxon>
        <taxon>Bacilli</taxon>
        <taxon>Bacillales</taxon>
        <taxon>Alicyclobacillaceae</taxon>
        <taxon>Collibacillus</taxon>
    </lineage>
</organism>
<dbReference type="EMBL" id="BOQE01000001">
    <property type="protein sequence ID" value="GIM44563.1"/>
    <property type="molecule type" value="Genomic_DNA"/>
</dbReference>
<dbReference type="AlphaFoldDB" id="A0AAV4LA53"/>
<dbReference type="Pfam" id="PF09548">
    <property type="entry name" value="Spore_III_AB"/>
    <property type="match status" value="1"/>
</dbReference>
<proteinExistence type="predicted"/>
<gene>
    <name evidence="1" type="primary">spoIIIAB</name>
    <name evidence="1" type="ORF">DNHGIG_01120</name>
</gene>
<dbReference type="Proteomes" id="UP001057291">
    <property type="component" value="Unassembled WGS sequence"/>
</dbReference>
<keyword evidence="2" id="KW-1185">Reference proteome</keyword>
<name>A0AAV4LA53_9BACL</name>
<protein>
    <submittedName>
        <fullName evidence="1">Stage III sporulation protein SpoAB</fullName>
    </submittedName>
</protein>